<dbReference type="Pfam" id="PF13424">
    <property type="entry name" value="TPR_12"/>
    <property type="match status" value="1"/>
</dbReference>
<evidence type="ECO:0000256" key="2">
    <source>
        <dbReference type="ARBA" id="ARBA00022803"/>
    </source>
</evidence>
<dbReference type="AlphaFoldDB" id="A0A816TN36"/>
<gene>
    <name evidence="4" type="ORF">MBJ925_LOCUS22133</name>
</gene>
<dbReference type="SUPFAM" id="SSF48452">
    <property type="entry name" value="TPR-like"/>
    <property type="match status" value="1"/>
</dbReference>
<dbReference type="SMART" id="SM00028">
    <property type="entry name" value="TPR"/>
    <property type="match status" value="3"/>
</dbReference>
<evidence type="ECO:0000256" key="1">
    <source>
        <dbReference type="ARBA" id="ARBA00022737"/>
    </source>
</evidence>
<organism evidence="4 5">
    <name type="scientific">Rotaria magnacalcarata</name>
    <dbReference type="NCBI Taxonomy" id="392030"/>
    <lineage>
        <taxon>Eukaryota</taxon>
        <taxon>Metazoa</taxon>
        <taxon>Spiralia</taxon>
        <taxon>Gnathifera</taxon>
        <taxon>Rotifera</taxon>
        <taxon>Eurotatoria</taxon>
        <taxon>Bdelloidea</taxon>
        <taxon>Philodinida</taxon>
        <taxon>Philodinidae</taxon>
        <taxon>Rotaria</taxon>
    </lineage>
</organism>
<dbReference type="EMBL" id="CAJNRE010011286">
    <property type="protein sequence ID" value="CAF2100238.1"/>
    <property type="molecule type" value="Genomic_DNA"/>
</dbReference>
<dbReference type="PROSITE" id="PS50231">
    <property type="entry name" value="RICIN_B_LECTIN"/>
    <property type="match status" value="1"/>
</dbReference>
<dbReference type="Gene3D" id="3.90.176.10">
    <property type="entry name" value="Toxin ADP-ribosyltransferase, Chain A, domain 1"/>
    <property type="match status" value="1"/>
</dbReference>
<dbReference type="SUPFAM" id="SSF56399">
    <property type="entry name" value="ADP-ribosylation"/>
    <property type="match status" value="1"/>
</dbReference>
<dbReference type="Proteomes" id="UP000663824">
    <property type="component" value="Unassembled WGS sequence"/>
</dbReference>
<name>A0A816TN36_9BILA</name>
<feature type="repeat" description="TPR" evidence="3">
    <location>
        <begin position="396"/>
        <end position="429"/>
    </location>
</feature>
<evidence type="ECO:0000313" key="4">
    <source>
        <dbReference type="EMBL" id="CAF2100238.1"/>
    </source>
</evidence>
<keyword evidence="2 3" id="KW-0802">TPR repeat</keyword>
<dbReference type="InterPro" id="IPR035992">
    <property type="entry name" value="Ricin_B-like_lectins"/>
</dbReference>
<accession>A0A816TN36</accession>
<evidence type="ECO:0000313" key="5">
    <source>
        <dbReference type="Proteomes" id="UP000663824"/>
    </source>
</evidence>
<dbReference type="PANTHER" id="PTHR45641">
    <property type="entry name" value="TETRATRICOPEPTIDE REPEAT PROTEIN (AFU_ORTHOLOGUE AFUA_6G03870)"/>
    <property type="match status" value="1"/>
</dbReference>
<dbReference type="Gene3D" id="1.25.40.10">
    <property type="entry name" value="Tetratricopeptide repeat domain"/>
    <property type="match status" value="1"/>
</dbReference>
<sequence>MFTELSLLRPKRLRRANFSRADFLTKNENALIKPALFDFCYELQRKGRITPHDIKDLVKNYHADHAVEWYQRENFIFQCANEALNTGNIEHIYLLRHYITDLHERICTSKHQRTGLNSSFPKTEINASRCILYRVIRLSEHERKTLQSLVGQLVTNKSFMSASRSKDVALEYLSQKTQTLESNLLLFEINIDLNSSVILDTGISTSEHELLLDFGIRFRVTNCEFDTKDNVLVCGLETTIAEPAFIQQSALVSLNDCLLKLNSYENDDTRINTTIYDRRPHSARISEIKSLSDNTNRELPFTSRPIEWAHVLQIKALVEWKQKNLLKLSNEWIQAIQIYAQCDTKYHYDDLHIIYCLNNVGYIFHLFGKDSLAIQLIKTSLMICRRQLLAEQPVFAQSCRNLGYVFANLGDYKTALDYHKRAIRVTRQSSPSAQWTTVLTLRNMGDICHRSGNFPQAHIYYRKAADAHKKCMDIFIASGYLEFASWRLNEGGEIASGEHCFISDHDIVKKKFCLEYDGHWNPIGEWQWNNKTQQIRSNKEHLCMETNGRNLKLAKCDEDNGSQKWIWRETYY</sequence>
<dbReference type="PANTHER" id="PTHR45641:SF19">
    <property type="entry name" value="NEPHROCYSTIN-3"/>
    <property type="match status" value="1"/>
</dbReference>
<proteinExistence type="predicted"/>
<comment type="caution">
    <text evidence="4">The sequence shown here is derived from an EMBL/GenBank/DDBJ whole genome shotgun (WGS) entry which is preliminary data.</text>
</comment>
<reference evidence="4" key="1">
    <citation type="submission" date="2021-02" db="EMBL/GenBank/DDBJ databases">
        <authorList>
            <person name="Nowell W R."/>
        </authorList>
    </citation>
    <scope>NUCLEOTIDE SEQUENCE</scope>
</reference>
<dbReference type="InterPro" id="IPR019734">
    <property type="entry name" value="TPR_rpt"/>
</dbReference>
<dbReference type="PROSITE" id="PS51996">
    <property type="entry name" value="TR_MART"/>
    <property type="match status" value="1"/>
</dbReference>
<keyword evidence="1" id="KW-0677">Repeat</keyword>
<protein>
    <submittedName>
        <fullName evidence="4">Uncharacterized protein</fullName>
    </submittedName>
</protein>
<evidence type="ECO:0000256" key="3">
    <source>
        <dbReference type="PROSITE-ProRule" id="PRU00339"/>
    </source>
</evidence>
<dbReference type="InterPro" id="IPR011990">
    <property type="entry name" value="TPR-like_helical_dom_sf"/>
</dbReference>
<dbReference type="PROSITE" id="PS50005">
    <property type="entry name" value="TPR"/>
    <property type="match status" value="1"/>
</dbReference>
<dbReference type="SUPFAM" id="SSF50370">
    <property type="entry name" value="Ricin B-like lectins"/>
    <property type="match status" value="1"/>
</dbReference>